<evidence type="ECO:0000313" key="1">
    <source>
        <dbReference type="EMBL" id="SCB99548.1"/>
    </source>
</evidence>
<dbReference type="Gene3D" id="3.40.50.300">
    <property type="entry name" value="P-loop containing nucleotide triphosphate hydrolases"/>
    <property type="match status" value="1"/>
</dbReference>
<sequence length="855" mass="100749">MIDLSYDFIITLQKEVLRKFGSEVILPADCKHLSQSILDATTKLVSETTLKRVFGFAVAQHSFSRYTLNTLSQYCCYKDWEDFQHQHIQQVHGAPIAESTKWATLKAKADAVSHYTLLTLKNRSGVPFQQTAARQYCFAHVERFLESDYTATALIAPSGWGKSIALVHVAEHFWFGRDARYKQDICWFIHAHAAGSLLLKGFSLSTWLDNQLNLGAGENLREYFSEHFKDKGGRLLLIIDGFDEISVAGDKLRVLYSKLEDFVYSNDCYPWVKVILSIRSSTWSDIFQHSQQYPAFRRYWYLGQEMEEETSINLPPLTEQEVKTVLYNYQFDPATVRTFSEQFLQRLRHPYYLQIFCQLNVDAEKNFVDENLSLFEIISKFVQQRLFNSPSNNFKIRIIDKMLSLLDMGRHGLYTDKSLLLNQHLDLFPAYKELLADNILVEENLSQEVMFNVKVRFAHNFLLEYFTAMKYLQDNNQQITEALVIEVLQHFPHSTFRVEVFKWLLRFAINQQQIQSIQYIFQVPLMPVEKSLLLEYLALHYQHESKGHHELKAIFPTGYFKKHPISDYISEDIFQFRKRKVLNALLTLVESPEDKLRIRFILFITSLVQLDAEQCELELSQLKKICNQEITLEHLWINPYEIALFIYEYMKFGISDETVLTKIYQFPYYWEDLQRPMTCSQEIVYRCLSTVFLILGDNETQQQFGQQLFQHVPHLLLKKTDPFRLSVICRLAEAYLNMGDVLKAERLSRHVGLVLKQYQSQYFIGRYTEVLQKVIQASIFFHKKEYNKAVRLAEHAMECLHKLDFKILSLLNYQLLSKLYKQLQMEKQYKEIQQQIELVRKSTSFKQDHIKLLNY</sequence>
<organism evidence="1 2">
    <name type="scientific">Chitinophaga costaii</name>
    <dbReference type="NCBI Taxonomy" id="1335309"/>
    <lineage>
        <taxon>Bacteria</taxon>
        <taxon>Pseudomonadati</taxon>
        <taxon>Bacteroidota</taxon>
        <taxon>Chitinophagia</taxon>
        <taxon>Chitinophagales</taxon>
        <taxon>Chitinophagaceae</taxon>
        <taxon>Chitinophaga</taxon>
    </lineage>
</organism>
<name>A0A1C4AYI3_9BACT</name>
<evidence type="ECO:0000313" key="2">
    <source>
        <dbReference type="Proteomes" id="UP000242818"/>
    </source>
</evidence>
<evidence type="ECO:0008006" key="3">
    <source>
        <dbReference type="Google" id="ProtNLM"/>
    </source>
</evidence>
<dbReference type="OrthoDB" id="956377at2"/>
<dbReference type="STRING" id="1335309.GA0116948_102341"/>
<accession>A0A1C4AYI3</accession>
<gene>
    <name evidence="1" type="ORF">GA0116948_102341</name>
</gene>
<dbReference type="Proteomes" id="UP000242818">
    <property type="component" value="Unassembled WGS sequence"/>
</dbReference>
<reference evidence="1 2" key="1">
    <citation type="submission" date="2016-08" db="EMBL/GenBank/DDBJ databases">
        <authorList>
            <person name="Seilhamer J.J."/>
        </authorList>
    </citation>
    <scope>NUCLEOTIDE SEQUENCE [LARGE SCALE GENOMIC DNA]</scope>
    <source>
        <strain evidence="1 2">A37T2</strain>
    </source>
</reference>
<dbReference type="EMBL" id="FMAR01000002">
    <property type="protein sequence ID" value="SCB99548.1"/>
    <property type="molecule type" value="Genomic_DNA"/>
</dbReference>
<dbReference type="RefSeq" id="WP_089709463.1">
    <property type="nucleotide sequence ID" value="NZ_FMAR01000002.1"/>
</dbReference>
<protein>
    <recommendedName>
        <fullName evidence="3">NACHT domain-containing protein</fullName>
    </recommendedName>
</protein>
<proteinExistence type="predicted"/>
<keyword evidence="2" id="KW-1185">Reference proteome</keyword>
<dbReference type="AlphaFoldDB" id="A0A1C4AYI3"/>
<dbReference type="SUPFAM" id="SSF52540">
    <property type="entry name" value="P-loop containing nucleoside triphosphate hydrolases"/>
    <property type="match status" value="1"/>
</dbReference>
<dbReference type="InterPro" id="IPR027417">
    <property type="entry name" value="P-loop_NTPase"/>
</dbReference>